<dbReference type="AlphaFoldDB" id="I4DKL2"/>
<sequence>MLKLKGVTKVKARARRALREDEVPEKKKEIWKAPLKLVKQTLSKTKMADNPATSDTKHNSSTNIV</sequence>
<dbReference type="EMBL" id="AK401830">
    <property type="protein sequence ID" value="BAM18452.1"/>
    <property type="molecule type" value="mRNA"/>
</dbReference>
<feature type="compositionally biased region" description="Polar residues" evidence="1">
    <location>
        <begin position="51"/>
        <end position="65"/>
    </location>
</feature>
<organism evidence="2">
    <name type="scientific">Papilio xuthus</name>
    <name type="common">Asian swallowtail butterfly</name>
    <dbReference type="NCBI Taxonomy" id="66420"/>
    <lineage>
        <taxon>Eukaryota</taxon>
        <taxon>Metazoa</taxon>
        <taxon>Ecdysozoa</taxon>
        <taxon>Arthropoda</taxon>
        <taxon>Hexapoda</taxon>
        <taxon>Insecta</taxon>
        <taxon>Pterygota</taxon>
        <taxon>Neoptera</taxon>
        <taxon>Endopterygota</taxon>
        <taxon>Lepidoptera</taxon>
        <taxon>Glossata</taxon>
        <taxon>Ditrysia</taxon>
        <taxon>Papilionoidea</taxon>
        <taxon>Papilionidae</taxon>
        <taxon>Papilioninae</taxon>
        <taxon>Papilio</taxon>
    </lineage>
</organism>
<accession>I4DKL2</accession>
<proteinExistence type="evidence at transcript level"/>
<feature type="region of interest" description="Disordered" evidence="1">
    <location>
        <begin position="42"/>
        <end position="65"/>
    </location>
</feature>
<protein>
    <submittedName>
        <fullName evidence="2">Uncharacterized protein</fullName>
    </submittedName>
</protein>
<evidence type="ECO:0000313" key="2">
    <source>
        <dbReference type="EMBL" id="BAM18452.1"/>
    </source>
</evidence>
<evidence type="ECO:0000256" key="1">
    <source>
        <dbReference type="SAM" id="MobiDB-lite"/>
    </source>
</evidence>
<reference evidence="2" key="1">
    <citation type="journal article" date="2012" name="BMC Biol.">
        <title>Comprehensive microarray-based analysis for stage-specific larval camouflage pattern-associated genes in the swallowtail butterfly, Papilio xuthus.</title>
        <authorList>
            <person name="Futahashi R."/>
            <person name="Shirataki H."/>
            <person name="Narita T."/>
            <person name="Mita K."/>
            <person name="Fujiwara H."/>
        </authorList>
    </citation>
    <scope>NUCLEOTIDE SEQUENCE</scope>
    <source>
        <tissue evidence="2">Epidermis</tissue>
    </source>
</reference>
<name>I4DKL2_PAPXU</name>